<dbReference type="Proteomes" id="UP000078492">
    <property type="component" value="Unassembled WGS sequence"/>
</dbReference>
<name>A0A195ECN6_9HYME</name>
<protein>
    <submittedName>
        <fullName evidence="2">Uncharacterized protein</fullName>
    </submittedName>
</protein>
<feature type="region of interest" description="Disordered" evidence="1">
    <location>
        <begin position="20"/>
        <end position="47"/>
    </location>
</feature>
<gene>
    <name evidence="2" type="ORF">ALC57_04768</name>
</gene>
<evidence type="ECO:0000313" key="3">
    <source>
        <dbReference type="Proteomes" id="UP000078492"/>
    </source>
</evidence>
<organism evidence="2 3">
    <name type="scientific">Trachymyrmex cornetzi</name>
    <dbReference type="NCBI Taxonomy" id="471704"/>
    <lineage>
        <taxon>Eukaryota</taxon>
        <taxon>Metazoa</taxon>
        <taxon>Ecdysozoa</taxon>
        <taxon>Arthropoda</taxon>
        <taxon>Hexapoda</taxon>
        <taxon>Insecta</taxon>
        <taxon>Pterygota</taxon>
        <taxon>Neoptera</taxon>
        <taxon>Endopterygota</taxon>
        <taxon>Hymenoptera</taxon>
        <taxon>Apocrita</taxon>
        <taxon>Aculeata</taxon>
        <taxon>Formicoidea</taxon>
        <taxon>Formicidae</taxon>
        <taxon>Myrmicinae</taxon>
        <taxon>Trachymyrmex</taxon>
    </lineage>
</organism>
<dbReference type="AlphaFoldDB" id="A0A195ECN6"/>
<dbReference type="EMBL" id="KQ979074">
    <property type="protein sequence ID" value="KYN22985.1"/>
    <property type="molecule type" value="Genomic_DNA"/>
</dbReference>
<sequence>MHLQQFTRMRLEYTPEGHIRSRGGVECQEESKIGKTNHAHRSPPRTNIKGAFHFETRSVNSVVISTSGAISSLLKNPRSLKRFQC</sequence>
<evidence type="ECO:0000256" key="1">
    <source>
        <dbReference type="SAM" id="MobiDB-lite"/>
    </source>
</evidence>
<accession>A0A195ECN6</accession>
<reference evidence="2 3" key="1">
    <citation type="submission" date="2015-09" db="EMBL/GenBank/DDBJ databases">
        <title>Trachymyrmex cornetzi WGS genome.</title>
        <authorList>
            <person name="Nygaard S."/>
            <person name="Hu H."/>
            <person name="Boomsma J."/>
            <person name="Zhang G."/>
        </authorList>
    </citation>
    <scope>NUCLEOTIDE SEQUENCE [LARGE SCALE GENOMIC DNA]</scope>
    <source>
        <strain evidence="2">Tcor2-1</strain>
        <tissue evidence="2">Whole body</tissue>
    </source>
</reference>
<evidence type="ECO:0000313" key="2">
    <source>
        <dbReference type="EMBL" id="KYN22985.1"/>
    </source>
</evidence>
<proteinExistence type="predicted"/>
<keyword evidence="3" id="KW-1185">Reference proteome</keyword>